<keyword evidence="5" id="KW-0539">Nucleus</keyword>
<dbReference type="InterPro" id="IPR012340">
    <property type="entry name" value="NA-bd_OB-fold"/>
</dbReference>
<dbReference type="InterPro" id="IPR040260">
    <property type="entry name" value="RFA2-like"/>
</dbReference>
<dbReference type="EMBL" id="JAECZO010000079">
    <property type="protein sequence ID" value="KAK7196552.1"/>
    <property type="molecule type" value="Genomic_DNA"/>
</dbReference>
<evidence type="ECO:0000256" key="5">
    <source>
        <dbReference type="ARBA" id="ARBA00023242"/>
    </source>
</evidence>
<dbReference type="InterPro" id="IPR036388">
    <property type="entry name" value="WH-like_DNA-bd_sf"/>
</dbReference>
<dbReference type="InterPro" id="IPR014892">
    <property type="entry name" value="RPA_C"/>
</dbReference>
<dbReference type="Gene3D" id="1.10.10.10">
    <property type="entry name" value="Winged helix-like DNA-binding domain superfamily/Winged helix DNA-binding domain"/>
    <property type="match status" value="1"/>
</dbReference>
<evidence type="ECO:0000256" key="3">
    <source>
        <dbReference type="ARBA" id="ARBA00022705"/>
    </source>
</evidence>
<dbReference type="GO" id="GO:0003697">
    <property type="term" value="F:single-stranded DNA binding"/>
    <property type="evidence" value="ECO:0007669"/>
    <property type="project" value="TreeGrafter"/>
</dbReference>
<dbReference type="GO" id="GO:0000724">
    <property type="term" value="P:double-strand break repair via homologous recombination"/>
    <property type="evidence" value="ECO:0007669"/>
    <property type="project" value="TreeGrafter"/>
</dbReference>
<evidence type="ECO:0000256" key="6">
    <source>
        <dbReference type="SAM" id="MobiDB-lite"/>
    </source>
</evidence>
<dbReference type="SUPFAM" id="SSF50249">
    <property type="entry name" value="Nucleic acid-binding proteins"/>
    <property type="match status" value="1"/>
</dbReference>
<evidence type="ECO:0000256" key="2">
    <source>
        <dbReference type="ARBA" id="ARBA00007815"/>
    </source>
</evidence>
<dbReference type="GO" id="GO:0000781">
    <property type="term" value="C:chromosome, telomeric region"/>
    <property type="evidence" value="ECO:0007669"/>
    <property type="project" value="TreeGrafter"/>
</dbReference>
<evidence type="ECO:0000259" key="7">
    <source>
        <dbReference type="Pfam" id="PF08784"/>
    </source>
</evidence>
<dbReference type="Proteomes" id="UP001430356">
    <property type="component" value="Unassembled WGS sequence"/>
</dbReference>
<dbReference type="PIRSF" id="PIRSF036949">
    <property type="entry name" value="RPA32"/>
    <property type="match status" value="1"/>
</dbReference>
<evidence type="ECO:0000313" key="9">
    <source>
        <dbReference type="Proteomes" id="UP001430356"/>
    </source>
</evidence>
<dbReference type="GO" id="GO:0035861">
    <property type="term" value="C:site of double-strand break"/>
    <property type="evidence" value="ECO:0007669"/>
    <property type="project" value="TreeGrafter"/>
</dbReference>
<dbReference type="Gene3D" id="2.40.50.140">
    <property type="entry name" value="Nucleic acid-binding proteins"/>
    <property type="match status" value="1"/>
</dbReference>
<keyword evidence="3" id="KW-0235">DNA replication</keyword>
<dbReference type="Pfam" id="PF08784">
    <property type="entry name" value="RPA_C"/>
    <property type="match status" value="1"/>
</dbReference>
<comment type="caution">
    <text evidence="8">The sequence shown here is derived from an EMBL/GenBank/DDBJ whole genome shotgun (WGS) entry which is preliminary data.</text>
</comment>
<evidence type="ECO:0000256" key="4">
    <source>
        <dbReference type="ARBA" id="ARBA00023125"/>
    </source>
</evidence>
<gene>
    <name evidence="8" type="ORF">NESM_000593400</name>
</gene>
<evidence type="ECO:0000256" key="1">
    <source>
        <dbReference type="ARBA" id="ARBA00004123"/>
    </source>
</evidence>
<organism evidence="8 9">
    <name type="scientific">Novymonas esmeraldas</name>
    <dbReference type="NCBI Taxonomy" id="1808958"/>
    <lineage>
        <taxon>Eukaryota</taxon>
        <taxon>Discoba</taxon>
        <taxon>Euglenozoa</taxon>
        <taxon>Kinetoplastea</taxon>
        <taxon>Metakinetoplastina</taxon>
        <taxon>Trypanosomatida</taxon>
        <taxon>Trypanosomatidae</taxon>
        <taxon>Novymonas</taxon>
    </lineage>
</organism>
<comment type="similarity">
    <text evidence="2">Belongs to the replication factor A protein 2 family.</text>
</comment>
<reference evidence="8 9" key="1">
    <citation type="journal article" date="2021" name="MBio">
        <title>A New Model Trypanosomatid, Novymonas esmeraldas: Genomic Perception of Its 'Candidatus Pandoraea novymonadis' Endosymbiont.</title>
        <authorList>
            <person name="Zakharova A."/>
            <person name="Saura A."/>
            <person name="Butenko A."/>
            <person name="Podesvova L."/>
            <person name="Warmusova S."/>
            <person name="Kostygov A.Y."/>
            <person name="Nenarokova A."/>
            <person name="Lukes J."/>
            <person name="Opperdoes F.R."/>
            <person name="Yurchenko V."/>
        </authorList>
    </citation>
    <scope>NUCLEOTIDE SEQUENCE [LARGE SCALE GENOMIC DNA]</scope>
    <source>
        <strain evidence="8 9">E262AT.01</strain>
    </source>
</reference>
<evidence type="ECO:0000313" key="8">
    <source>
        <dbReference type="EMBL" id="KAK7196552.1"/>
    </source>
</evidence>
<dbReference type="GO" id="GO:0005662">
    <property type="term" value="C:DNA replication factor A complex"/>
    <property type="evidence" value="ECO:0007669"/>
    <property type="project" value="TreeGrafter"/>
</dbReference>
<dbReference type="AlphaFoldDB" id="A0AAW0ESN0"/>
<dbReference type="InterPro" id="IPR014646">
    <property type="entry name" value="Rfa2/RPA32"/>
</dbReference>
<dbReference type="GO" id="GO:0006289">
    <property type="term" value="P:nucleotide-excision repair"/>
    <property type="evidence" value="ECO:0007669"/>
    <property type="project" value="TreeGrafter"/>
</dbReference>
<sequence length="261" mass="27599">MLASTQGSNFGGGGAASASHNSQAPQRRMHPIRPLTIKQMLEAQSVGGGVMVVDGREVTQATVVGRVVGYENANMAAGGGGGGGAITAKHFGYRITDNTGMLVVRQWVDAERVQEPIPLNTHVRASGTVNVWQQAPIVTGTVVSMADSNEMNYHMLDAILTHFRLTQGNKRAPATGASMHNTAAAVGARNVLPGGENKVLLTDLLISCIKQNGNGDAGMSMDELTMSAQRYSFTPGDVRIALRTLAAEGKVYQTHDNRFNI</sequence>
<dbReference type="PANTHER" id="PTHR13989:SF16">
    <property type="entry name" value="REPLICATION PROTEIN A2"/>
    <property type="match status" value="1"/>
</dbReference>
<dbReference type="FunFam" id="2.40.50.140:FF:000455">
    <property type="entry name" value="Replication Factor A 28 kDa subunit, putative"/>
    <property type="match status" value="1"/>
</dbReference>
<feature type="region of interest" description="Disordered" evidence="6">
    <location>
        <begin position="1"/>
        <end position="27"/>
    </location>
</feature>
<feature type="domain" description="Replication protein A C-terminal" evidence="7">
    <location>
        <begin position="162"/>
        <end position="257"/>
    </location>
</feature>
<keyword evidence="4" id="KW-0238">DNA-binding</keyword>
<proteinExistence type="inferred from homology"/>
<dbReference type="GO" id="GO:0006260">
    <property type="term" value="P:DNA replication"/>
    <property type="evidence" value="ECO:0007669"/>
    <property type="project" value="UniProtKB-KW"/>
</dbReference>
<keyword evidence="9" id="KW-1185">Reference proteome</keyword>
<dbReference type="CDD" id="cd04478">
    <property type="entry name" value="RPA2_DBD_D"/>
    <property type="match status" value="1"/>
</dbReference>
<name>A0AAW0ESN0_9TRYP</name>
<accession>A0AAW0ESN0</accession>
<dbReference type="PANTHER" id="PTHR13989">
    <property type="entry name" value="REPLICATION PROTEIN A-RELATED"/>
    <property type="match status" value="1"/>
</dbReference>
<comment type="subcellular location">
    <subcellularLocation>
        <location evidence="1">Nucleus</location>
    </subcellularLocation>
</comment>
<protein>
    <submittedName>
        <fullName evidence="8">Replication Factor A 28 kDa subunit</fullName>
    </submittedName>
</protein>